<evidence type="ECO:0000256" key="1">
    <source>
        <dbReference type="SAM" id="MobiDB-lite"/>
    </source>
</evidence>
<accession>A0A9U8E6E6</accession>
<dbReference type="Pfam" id="PF15002">
    <property type="entry name" value="ERK-JNK_inhib"/>
    <property type="match status" value="1"/>
</dbReference>
<dbReference type="Proteomes" id="UP001165740">
    <property type="component" value="Chromosome 8"/>
</dbReference>
<dbReference type="PANTHER" id="PTHR14735">
    <property type="entry name" value="COILED-COIL DOMAIN-CONTAINING PROTEIN 134"/>
    <property type="match status" value="1"/>
</dbReference>
<protein>
    <submittedName>
        <fullName evidence="4">Coiled-coil domain-containing protein 134-like</fullName>
    </submittedName>
</protein>
<evidence type="ECO:0000313" key="3">
    <source>
        <dbReference type="Proteomes" id="UP001165740"/>
    </source>
</evidence>
<dbReference type="RefSeq" id="XP_013075074.2">
    <property type="nucleotide sequence ID" value="XM_013219620.2"/>
</dbReference>
<dbReference type="AlphaFoldDB" id="A0A9U8E6E6"/>
<evidence type="ECO:0000256" key="2">
    <source>
        <dbReference type="SAM" id="SignalP"/>
    </source>
</evidence>
<feature type="chain" id="PRO_5040740295" evidence="2">
    <location>
        <begin position="30"/>
        <end position="275"/>
    </location>
</feature>
<reference evidence="4" key="1">
    <citation type="submission" date="2025-08" db="UniProtKB">
        <authorList>
            <consortium name="RefSeq"/>
        </authorList>
    </citation>
    <scope>IDENTIFICATION</scope>
</reference>
<feature type="compositionally biased region" description="Acidic residues" evidence="1">
    <location>
        <begin position="61"/>
        <end position="76"/>
    </location>
</feature>
<feature type="compositionally biased region" description="Basic residues" evidence="1">
    <location>
        <begin position="255"/>
        <end position="264"/>
    </location>
</feature>
<name>A0A9U8E6E6_BIOGL</name>
<dbReference type="KEGG" id="bgt:106061466"/>
<feature type="region of interest" description="Disordered" evidence="1">
    <location>
        <begin position="245"/>
        <end position="275"/>
    </location>
</feature>
<dbReference type="InterPro" id="IPR026321">
    <property type="entry name" value="CC134"/>
</dbReference>
<gene>
    <name evidence="4" type="primary">LOC106061466</name>
</gene>
<dbReference type="OrthoDB" id="5854099at2759"/>
<dbReference type="GeneID" id="106061466"/>
<dbReference type="PROSITE" id="PS51257">
    <property type="entry name" value="PROKAR_LIPOPROTEIN"/>
    <property type="match status" value="1"/>
</dbReference>
<dbReference type="OMA" id="GIGFCNQ"/>
<organism evidence="3 4">
    <name type="scientific">Biomphalaria glabrata</name>
    <name type="common">Bloodfluke planorb</name>
    <name type="synonym">Freshwater snail</name>
    <dbReference type="NCBI Taxonomy" id="6526"/>
    <lineage>
        <taxon>Eukaryota</taxon>
        <taxon>Metazoa</taxon>
        <taxon>Spiralia</taxon>
        <taxon>Lophotrochozoa</taxon>
        <taxon>Mollusca</taxon>
        <taxon>Gastropoda</taxon>
        <taxon>Heterobranchia</taxon>
        <taxon>Euthyneura</taxon>
        <taxon>Panpulmonata</taxon>
        <taxon>Hygrophila</taxon>
        <taxon>Lymnaeoidea</taxon>
        <taxon>Planorbidae</taxon>
        <taxon>Biomphalaria</taxon>
    </lineage>
</organism>
<feature type="region of interest" description="Disordered" evidence="1">
    <location>
        <begin position="41"/>
        <end position="81"/>
    </location>
</feature>
<sequence>MRTIIMRFMKVCFYLSLISLSCTLTQVNGCLDCGGEDPVVTDKKDGELPLDPESYAKPTEVDDNVADVEPETDENSSENIPESPRLKEYKKYFILHRAKQLEAVKGISLLKNDEQRHNLMSLMLKQLFVTLGDAKENLTVAGYLPGDPFPEDEDVKESMSKILENTALFGDLILFMPDIVHSMYDKEKEWQILLAWSYGFSTQSGVYEGNYKTMLTLGAMEANIIPKGKDFINPFKSLAKIQSLMDDAQKDPKKNKTKKPKKKIERGPKLRKTEL</sequence>
<keyword evidence="3" id="KW-1185">Reference proteome</keyword>
<feature type="compositionally biased region" description="Basic and acidic residues" evidence="1">
    <location>
        <begin position="265"/>
        <end position="275"/>
    </location>
</feature>
<dbReference type="PANTHER" id="PTHR14735:SF1">
    <property type="entry name" value="COILED-COIL DOMAIN-CONTAINING PROTEIN 134"/>
    <property type="match status" value="1"/>
</dbReference>
<keyword evidence="2" id="KW-0732">Signal</keyword>
<evidence type="ECO:0000313" key="4">
    <source>
        <dbReference type="RefSeq" id="XP_013075074.2"/>
    </source>
</evidence>
<feature type="signal peptide" evidence="2">
    <location>
        <begin position="1"/>
        <end position="29"/>
    </location>
</feature>
<proteinExistence type="predicted"/>